<evidence type="ECO:0000313" key="3">
    <source>
        <dbReference type="Proteomes" id="UP000095347"/>
    </source>
</evidence>
<keyword evidence="3" id="KW-1185">Reference proteome</keyword>
<dbReference type="InterPro" id="IPR027417">
    <property type="entry name" value="P-loop_NTPase"/>
</dbReference>
<evidence type="ECO:0000259" key="1">
    <source>
        <dbReference type="Pfam" id="PF07475"/>
    </source>
</evidence>
<organism evidence="2 3">
    <name type="scientific">Magnetovibrio blakemorei</name>
    <dbReference type="NCBI Taxonomy" id="28181"/>
    <lineage>
        <taxon>Bacteria</taxon>
        <taxon>Pseudomonadati</taxon>
        <taxon>Pseudomonadota</taxon>
        <taxon>Alphaproteobacteria</taxon>
        <taxon>Rhodospirillales</taxon>
        <taxon>Magnetovibrionaceae</taxon>
        <taxon>Magnetovibrio</taxon>
    </lineage>
</organism>
<dbReference type="GO" id="GO:0000155">
    <property type="term" value="F:phosphorelay sensor kinase activity"/>
    <property type="evidence" value="ECO:0007669"/>
    <property type="project" value="InterPro"/>
</dbReference>
<dbReference type="AlphaFoldDB" id="A0A1E5QB97"/>
<dbReference type="GO" id="GO:0006109">
    <property type="term" value="P:regulation of carbohydrate metabolic process"/>
    <property type="evidence" value="ECO:0007669"/>
    <property type="project" value="InterPro"/>
</dbReference>
<dbReference type="Gene3D" id="3.40.50.300">
    <property type="entry name" value="P-loop containing nucleotide triphosphate hydrolases"/>
    <property type="match status" value="1"/>
</dbReference>
<dbReference type="OrthoDB" id="8326226at2"/>
<sequence length="144" mass="15311">MERIHATCVLIKGKGVLLRGKPGSGKSDLALRLMDDGAGLVADDYTELSTQDGILYANAPTAIEGLLEVRGVGILRVGCVPRAPVTAIFDLVPLAEIERLPGAQTESIEGIDIPSFRLHGFDASAPAKVRMTLKALKENLFQST</sequence>
<name>A0A1E5QB97_9PROT</name>
<comment type="caution">
    <text evidence="2">The sequence shown here is derived from an EMBL/GenBank/DDBJ whole genome shotgun (WGS) entry which is preliminary data.</text>
</comment>
<dbReference type="RefSeq" id="WP_069956770.1">
    <property type="nucleotide sequence ID" value="NZ_MCGG01000008.1"/>
</dbReference>
<dbReference type="SUPFAM" id="SSF53795">
    <property type="entry name" value="PEP carboxykinase-like"/>
    <property type="match status" value="1"/>
</dbReference>
<accession>A0A1E5QB97</accession>
<feature type="domain" description="HPr kinase/phosphorylase C-terminal" evidence="1">
    <location>
        <begin position="3"/>
        <end position="77"/>
    </location>
</feature>
<protein>
    <recommendedName>
        <fullName evidence="1">HPr kinase/phosphorylase C-terminal domain-containing protein</fullName>
    </recommendedName>
</protein>
<gene>
    <name evidence="2" type="ORF">BEN30_04310</name>
</gene>
<dbReference type="Proteomes" id="UP000095347">
    <property type="component" value="Unassembled WGS sequence"/>
</dbReference>
<dbReference type="EMBL" id="MCGG01000008">
    <property type="protein sequence ID" value="OEJ69306.1"/>
    <property type="molecule type" value="Genomic_DNA"/>
</dbReference>
<dbReference type="GO" id="GO:0005524">
    <property type="term" value="F:ATP binding"/>
    <property type="evidence" value="ECO:0007669"/>
    <property type="project" value="InterPro"/>
</dbReference>
<dbReference type="InterPro" id="IPR011104">
    <property type="entry name" value="Hpr_kin/Pase_C"/>
</dbReference>
<dbReference type="Pfam" id="PF07475">
    <property type="entry name" value="Hpr_kinase_C"/>
    <property type="match status" value="1"/>
</dbReference>
<dbReference type="CDD" id="cd01918">
    <property type="entry name" value="HprK_C"/>
    <property type="match status" value="1"/>
</dbReference>
<reference evidence="3" key="1">
    <citation type="submission" date="2016-07" db="EMBL/GenBank/DDBJ databases">
        <authorList>
            <person name="Florea S."/>
            <person name="Webb J.S."/>
            <person name="Jaromczyk J."/>
            <person name="Schardl C.L."/>
        </authorList>
    </citation>
    <scope>NUCLEOTIDE SEQUENCE [LARGE SCALE GENOMIC DNA]</scope>
    <source>
        <strain evidence="3">MV-1</strain>
    </source>
</reference>
<proteinExistence type="predicted"/>
<evidence type="ECO:0000313" key="2">
    <source>
        <dbReference type="EMBL" id="OEJ69306.1"/>
    </source>
</evidence>
<dbReference type="STRING" id="28181.BEN30_04310"/>